<evidence type="ECO:0000313" key="1">
    <source>
        <dbReference type="EMBL" id="GAG08820.1"/>
    </source>
</evidence>
<accession>X0USX2</accession>
<organism evidence="1">
    <name type="scientific">marine sediment metagenome</name>
    <dbReference type="NCBI Taxonomy" id="412755"/>
    <lineage>
        <taxon>unclassified sequences</taxon>
        <taxon>metagenomes</taxon>
        <taxon>ecological metagenomes</taxon>
    </lineage>
</organism>
<proteinExistence type="predicted"/>
<sequence>AEDMIANEAVAVASYVEGDVAVVLGQGGSKALIRRKGDRYKCEPVAGDPLELGGILAGLQADAEGYLAASDVLAATIDHTWPDPLERIWRAHLGLVERPSDVIVSLKEGHNFGSQSFAGQVEVASTHGGLRNSESVTFIMSTIGPLPPVMRSRDIPANMRELTDRPWPLGK</sequence>
<dbReference type="EMBL" id="BARS01028465">
    <property type="protein sequence ID" value="GAG08820.1"/>
    <property type="molecule type" value="Genomic_DNA"/>
</dbReference>
<feature type="non-terminal residue" evidence="1">
    <location>
        <position position="1"/>
    </location>
</feature>
<comment type="caution">
    <text evidence="1">The sequence shown here is derived from an EMBL/GenBank/DDBJ whole genome shotgun (WGS) entry which is preliminary data.</text>
</comment>
<name>X0USX2_9ZZZZ</name>
<dbReference type="AlphaFoldDB" id="X0USX2"/>
<reference evidence="1" key="1">
    <citation type="journal article" date="2014" name="Front. Microbiol.">
        <title>High frequency of phylogenetically diverse reductive dehalogenase-homologous genes in deep subseafloor sedimentary metagenomes.</title>
        <authorList>
            <person name="Kawai M."/>
            <person name="Futagami T."/>
            <person name="Toyoda A."/>
            <person name="Takaki Y."/>
            <person name="Nishi S."/>
            <person name="Hori S."/>
            <person name="Arai W."/>
            <person name="Tsubouchi T."/>
            <person name="Morono Y."/>
            <person name="Uchiyama I."/>
            <person name="Ito T."/>
            <person name="Fujiyama A."/>
            <person name="Inagaki F."/>
            <person name="Takami H."/>
        </authorList>
    </citation>
    <scope>NUCLEOTIDE SEQUENCE</scope>
    <source>
        <strain evidence="1">Expedition CK06-06</strain>
    </source>
</reference>
<protein>
    <submittedName>
        <fullName evidence="1">Uncharacterized protein</fullName>
    </submittedName>
</protein>
<gene>
    <name evidence="1" type="ORF">S01H1_44618</name>
</gene>